<reference evidence="3" key="1">
    <citation type="journal article" date="2013" name="Genetics">
        <title>The draft genome and transcriptome of Panagrellus redivivus are shaped by the harsh demands of a free-living lifestyle.</title>
        <authorList>
            <person name="Srinivasan J."/>
            <person name="Dillman A.R."/>
            <person name="Macchietto M.G."/>
            <person name="Heikkinen L."/>
            <person name="Lakso M."/>
            <person name="Fracchia K.M."/>
            <person name="Antoshechkin I."/>
            <person name="Mortazavi A."/>
            <person name="Wong G."/>
            <person name="Sternberg P.W."/>
        </authorList>
    </citation>
    <scope>NUCLEOTIDE SEQUENCE [LARGE SCALE GENOMIC DNA]</scope>
    <source>
        <strain evidence="3">MT8872</strain>
    </source>
</reference>
<evidence type="ECO:0000256" key="2">
    <source>
        <dbReference type="SAM" id="SignalP"/>
    </source>
</evidence>
<feature type="chain" id="PRO_5028942869" evidence="2">
    <location>
        <begin position="26"/>
        <end position="72"/>
    </location>
</feature>
<reference evidence="4" key="2">
    <citation type="submission" date="2020-10" db="UniProtKB">
        <authorList>
            <consortium name="WormBaseParasite"/>
        </authorList>
    </citation>
    <scope>IDENTIFICATION</scope>
</reference>
<dbReference type="WBParaSite" id="Pan_g19463.t1">
    <property type="protein sequence ID" value="Pan_g19463.t1"/>
    <property type="gene ID" value="Pan_g19463"/>
</dbReference>
<keyword evidence="2" id="KW-0732">Signal</keyword>
<feature type="region of interest" description="Disordered" evidence="1">
    <location>
        <begin position="48"/>
        <end position="72"/>
    </location>
</feature>
<accession>A0A7E4VCU5</accession>
<name>A0A7E4VCU5_PANRE</name>
<proteinExistence type="predicted"/>
<feature type="signal peptide" evidence="2">
    <location>
        <begin position="1"/>
        <end position="25"/>
    </location>
</feature>
<dbReference type="AlphaFoldDB" id="A0A7E4VCU5"/>
<sequence length="72" mass="7660">MASVTMATFFITLMIILSLVNYTFAQWFGVPFAGGSYGGGGHGGEYGGGHHHHHHHDYEDMGHGGHGGGFWG</sequence>
<evidence type="ECO:0000313" key="3">
    <source>
        <dbReference type="Proteomes" id="UP000492821"/>
    </source>
</evidence>
<dbReference type="Proteomes" id="UP000492821">
    <property type="component" value="Unassembled WGS sequence"/>
</dbReference>
<protein>
    <submittedName>
        <fullName evidence="4">Glycine-rich protein</fullName>
    </submittedName>
</protein>
<keyword evidence="3" id="KW-1185">Reference proteome</keyword>
<organism evidence="3 4">
    <name type="scientific">Panagrellus redivivus</name>
    <name type="common">Microworm</name>
    <dbReference type="NCBI Taxonomy" id="6233"/>
    <lineage>
        <taxon>Eukaryota</taxon>
        <taxon>Metazoa</taxon>
        <taxon>Ecdysozoa</taxon>
        <taxon>Nematoda</taxon>
        <taxon>Chromadorea</taxon>
        <taxon>Rhabditida</taxon>
        <taxon>Tylenchina</taxon>
        <taxon>Panagrolaimomorpha</taxon>
        <taxon>Panagrolaimoidea</taxon>
        <taxon>Panagrolaimidae</taxon>
        <taxon>Panagrellus</taxon>
    </lineage>
</organism>
<evidence type="ECO:0000313" key="4">
    <source>
        <dbReference type="WBParaSite" id="Pan_g19463.t1"/>
    </source>
</evidence>
<evidence type="ECO:0000256" key="1">
    <source>
        <dbReference type="SAM" id="MobiDB-lite"/>
    </source>
</evidence>